<dbReference type="STRING" id="910964.GEAM_2232"/>
<proteinExistence type="predicted"/>
<dbReference type="Pfam" id="PF22658">
    <property type="entry name" value="YycE-like_N"/>
    <property type="match status" value="1"/>
</dbReference>
<name>A0A085GB15_EWIA3</name>
<dbReference type="RefSeq" id="WP_034791420.1">
    <property type="nucleotide sequence ID" value="NZ_JMPJ01000053.1"/>
</dbReference>
<comment type="caution">
    <text evidence="2">The sequence shown here is derived from an EMBL/GenBank/DDBJ whole genome shotgun (WGS) entry which is preliminary data.</text>
</comment>
<evidence type="ECO:0000259" key="1">
    <source>
        <dbReference type="PROSITE" id="PS51819"/>
    </source>
</evidence>
<dbReference type="Pfam" id="PF22659">
    <property type="entry name" value="YycE-like_C"/>
    <property type="match status" value="1"/>
</dbReference>
<dbReference type="InterPro" id="IPR037523">
    <property type="entry name" value="VOC_core"/>
</dbReference>
<dbReference type="InterPro" id="IPR058997">
    <property type="entry name" value="YycE-like_C"/>
</dbReference>
<dbReference type="OrthoDB" id="8018325at2"/>
<dbReference type="CDD" id="cd06587">
    <property type="entry name" value="VOC"/>
    <property type="match status" value="1"/>
</dbReference>
<dbReference type="eggNOG" id="COG0346">
    <property type="taxonomic scope" value="Bacteria"/>
</dbReference>
<feature type="domain" description="VOC" evidence="1">
    <location>
        <begin position="6"/>
        <end position="128"/>
    </location>
</feature>
<dbReference type="AlphaFoldDB" id="A0A085GB15"/>
<accession>A0A085GB15</accession>
<keyword evidence="3" id="KW-1185">Reference proteome</keyword>
<dbReference type="Proteomes" id="UP000028640">
    <property type="component" value="Unassembled WGS sequence"/>
</dbReference>
<dbReference type="SUPFAM" id="SSF54593">
    <property type="entry name" value="Glyoxalase/Bleomycin resistance protein/Dihydroxybiphenyl dioxygenase"/>
    <property type="match status" value="1"/>
</dbReference>
<dbReference type="GO" id="GO:0004252">
    <property type="term" value="F:serine-type endopeptidase activity"/>
    <property type="evidence" value="ECO:0007669"/>
    <property type="project" value="UniProtKB-EC"/>
</dbReference>
<dbReference type="InterPro" id="IPR029068">
    <property type="entry name" value="Glyas_Bleomycin-R_OHBP_Dase"/>
</dbReference>
<protein>
    <submittedName>
        <fullName evidence="2">Prolyl endopeptidase</fullName>
        <ecNumber evidence="2">3.4.21.26</ecNumber>
    </submittedName>
</protein>
<dbReference type="GeneID" id="78380572"/>
<dbReference type="EC" id="3.4.21.26" evidence="2"/>
<gene>
    <name evidence="2" type="ORF">GEAM_2232</name>
</gene>
<keyword evidence="2" id="KW-0378">Hydrolase</keyword>
<sequence>MVSRQAVLRIARPTDNIRQIAQMYQQGLGFELLGQFDDHQGFDGVIIGHPTHHYHLEFTHHRGTRVGRAPTQDNLLVFYIPNAEEWQRQCEQMEQAGFVKVASYNPYWDQTGSTFEDADGYRVVLARRDWTA</sequence>
<organism evidence="2 3">
    <name type="scientific">Ewingella americana (strain ATCC 33852 / DSM 4580 / CCUG 14506 / JCM 5911 / LMG 7869 / NCTC 12157 / CDC 1468-78)</name>
    <dbReference type="NCBI Taxonomy" id="910964"/>
    <lineage>
        <taxon>Bacteria</taxon>
        <taxon>Pseudomonadati</taxon>
        <taxon>Pseudomonadota</taxon>
        <taxon>Gammaproteobacteria</taxon>
        <taxon>Enterobacterales</taxon>
        <taxon>Yersiniaceae</taxon>
        <taxon>Ewingella</taxon>
    </lineage>
</organism>
<reference evidence="2 3" key="1">
    <citation type="submission" date="2014-05" db="EMBL/GenBank/DDBJ databases">
        <title>ATOL: Assembling a taxonomically balanced genome-scale reconstruction of the evolutionary history of the Enterobacteriaceae.</title>
        <authorList>
            <person name="Plunkett G.III."/>
            <person name="Neeno-Eckwall E.C."/>
            <person name="Glasner J.D."/>
            <person name="Perna N.T."/>
        </authorList>
    </citation>
    <scope>NUCLEOTIDE SEQUENCE [LARGE SCALE GENOMIC DNA]</scope>
    <source>
        <strain evidence="2 3">ATCC 33852</strain>
    </source>
</reference>
<evidence type="ECO:0000313" key="2">
    <source>
        <dbReference type="EMBL" id="KFC80910.1"/>
    </source>
</evidence>
<dbReference type="EMBL" id="JMPJ01000053">
    <property type="protein sequence ID" value="KFC80910.1"/>
    <property type="molecule type" value="Genomic_DNA"/>
</dbReference>
<dbReference type="Gene3D" id="3.10.180.10">
    <property type="entry name" value="2,3-Dihydroxybiphenyl 1,2-Dioxygenase, domain 1"/>
    <property type="match status" value="1"/>
</dbReference>
<evidence type="ECO:0000313" key="3">
    <source>
        <dbReference type="Proteomes" id="UP000028640"/>
    </source>
</evidence>
<dbReference type="InterPro" id="IPR058998">
    <property type="entry name" value="YycE-like_N"/>
</dbReference>
<dbReference type="PROSITE" id="PS51819">
    <property type="entry name" value="VOC"/>
    <property type="match status" value="1"/>
</dbReference>